<dbReference type="EMBL" id="JBANQN010000011">
    <property type="protein sequence ID" value="KAK6775701.1"/>
    <property type="molecule type" value="Genomic_DNA"/>
</dbReference>
<dbReference type="Proteomes" id="UP001371456">
    <property type="component" value="Unassembled WGS sequence"/>
</dbReference>
<dbReference type="AlphaFoldDB" id="A0AAN8T202"/>
<reference evidence="1 2" key="1">
    <citation type="submission" date="2024-02" db="EMBL/GenBank/DDBJ databases">
        <title>de novo genome assembly of Solanum bulbocastanum strain 11H21.</title>
        <authorList>
            <person name="Hosaka A.J."/>
        </authorList>
    </citation>
    <scope>NUCLEOTIDE SEQUENCE [LARGE SCALE GENOMIC DNA]</scope>
    <source>
        <tissue evidence="1">Young leaves</tissue>
    </source>
</reference>
<comment type="caution">
    <text evidence="1">The sequence shown here is derived from an EMBL/GenBank/DDBJ whole genome shotgun (WGS) entry which is preliminary data.</text>
</comment>
<name>A0AAN8T202_SOLBU</name>
<gene>
    <name evidence="1" type="ORF">RDI58_026702</name>
</gene>
<protein>
    <submittedName>
        <fullName evidence="1">Uncharacterized protein</fullName>
    </submittedName>
</protein>
<proteinExistence type="predicted"/>
<evidence type="ECO:0000313" key="2">
    <source>
        <dbReference type="Proteomes" id="UP001371456"/>
    </source>
</evidence>
<organism evidence="1 2">
    <name type="scientific">Solanum bulbocastanum</name>
    <name type="common">Wild potato</name>
    <dbReference type="NCBI Taxonomy" id="147425"/>
    <lineage>
        <taxon>Eukaryota</taxon>
        <taxon>Viridiplantae</taxon>
        <taxon>Streptophyta</taxon>
        <taxon>Embryophyta</taxon>
        <taxon>Tracheophyta</taxon>
        <taxon>Spermatophyta</taxon>
        <taxon>Magnoliopsida</taxon>
        <taxon>eudicotyledons</taxon>
        <taxon>Gunneridae</taxon>
        <taxon>Pentapetalae</taxon>
        <taxon>asterids</taxon>
        <taxon>lamiids</taxon>
        <taxon>Solanales</taxon>
        <taxon>Solanaceae</taxon>
        <taxon>Solanoideae</taxon>
        <taxon>Solaneae</taxon>
        <taxon>Solanum</taxon>
    </lineage>
</organism>
<accession>A0AAN8T202</accession>
<sequence length="204" mass="22109">MRIQYANEKIRKTRNQEEASKVGSGIKIYHSDAWEILDEKRAGNKSLVVEKSGVHDQVVEARDLECQTKENSGQLLGKAVVHKSASGDQIITSRKTLIDSKIVDDVHSSGNKVGDTETLAKKLNKNKLSLTTKPTLVHIDNEGQNNAATIVASTIDDGQQLNGIRGDVVLIGKLGHQLAINATVDLALDPVSVKSLLISGLSYY</sequence>
<keyword evidence="2" id="KW-1185">Reference proteome</keyword>
<evidence type="ECO:0000313" key="1">
    <source>
        <dbReference type="EMBL" id="KAK6775701.1"/>
    </source>
</evidence>